<evidence type="ECO:0000256" key="6">
    <source>
        <dbReference type="SAM" id="Phobius"/>
    </source>
</evidence>
<protein>
    <recommendedName>
        <fullName evidence="11">ABC transporter permease</fullName>
    </recommendedName>
</protein>
<feature type="transmembrane region" description="Helical" evidence="6">
    <location>
        <begin position="20"/>
        <end position="42"/>
    </location>
</feature>
<feature type="domain" description="MacB-like periplasmic core" evidence="8">
    <location>
        <begin position="22"/>
        <end position="238"/>
    </location>
</feature>
<keyword evidence="10" id="KW-1185">Reference proteome</keyword>
<evidence type="ECO:0000256" key="5">
    <source>
        <dbReference type="ARBA" id="ARBA00023136"/>
    </source>
</evidence>
<dbReference type="PANTHER" id="PTHR30572:SF18">
    <property type="entry name" value="ABC-TYPE MACROLIDE FAMILY EXPORT SYSTEM PERMEASE COMPONENT 2"/>
    <property type="match status" value="1"/>
</dbReference>
<evidence type="ECO:0000259" key="8">
    <source>
        <dbReference type="Pfam" id="PF12704"/>
    </source>
</evidence>
<feature type="transmembrane region" description="Helical" evidence="6">
    <location>
        <begin position="277"/>
        <end position="297"/>
    </location>
</feature>
<feature type="transmembrane region" description="Helical" evidence="6">
    <location>
        <begin position="366"/>
        <end position="389"/>
    </location>
</feature>
<evidence type="ECO:0000256" key="1">
    <source>
        <dbReference type="ARBA" id="ARBA00004651"/>
    </source>
</evidence>
<proteinExistence type="predicted"/>
<feature type="domain" description="MacB-like periplasmic core" evidence="8">
    <location>
        <begin position="470"/>
        <end position="629"/>
    </location>
</feature>
<evidence type="ECO:0000313" key="9">
    <source>
        <dbReference type="EMBL" id="AWO01710.1"/>
    </source>
</evidence>
<keyword evidence="5 6" id="KW-0472">Membrane</keyword>
<dbReference type="Pfam" id="PF02687">
    <property type="entry name" value="FtsX"/>
    <property type="match status" value="2"/>
</dbReference>
<evidence type="ECO:0000256" key="2">
    <source>
        <dbReference type="ARBA" id="ARBA00022475"/>
    </source>
</evidence>
<feature type="transmembrane region" description="Helical" evidence="6">
    <location>
        <begin position="747"/>
        <end position="767"/>
    </location>
</feature>
<feature type="transmembrane region" description="Helical" evidence="6">
    <location>
        <begin position="663"/>
        <end position="682"/>
    </location>
</feature>
<feature type="transmembrane region" description="Helical" evidence="6">
    <location>
        <begin position="420"/>
        <end position="440"/>
    </location>
</feature>
<keyword evidence="2" id="KW-1003">Cell membrane</keyword>
<organism evidence="9 10">
    <name type="scientific">Chitinophaga alhagiae</name>
    <dbReference type="NCBI Taxonomy" id="2203219"/>
    <lineage>
        <taxon>Bacteria</taxon>
        <taxon>Pseudomonadati</taxon>
        <taxon>Bacteroidota</taxon>
        <taxon>Chitinophagia</taxon>
        <taxon>Chitinophagales</taxon>
        <taxon>Chitinophagaceae</taxon>
        <taxon>Chitinophaga</taxon>
    </lineage>
</organism>
<evidence type="ECO:0008006" key="11">
    <source>
        <dbReference type="Google" id="ProtNLM"/>
    </source>
</evidence>
<evidence type="ECO:0000256" key="4">
    <source>
        <dbReference type="ARBA" id="ARBA00022989"/>
    </source>
</evidence>
<reference evidence="9 10" key="1">
    <citation type="submission" date="2018-05" db="EMBL/GenBank/DDBJ databases">
        <title>Chitinophaga sp. nov., isolated from rhizosphere soil of Alhagi.</title>
        <authorList>
            <person name="Liu Y."/>
        </authorList>
    </citation>
    <scope>NUCLEOTIDE SEQUENCE [LARGE SCALE GENOMIC DNA]</scope>
    <source>
        <strain evidence="9 10">T22</strain>
    </source>
</reference>
<feature type="transmembrane region" description="Helical" evidence="6">
    <location>
        <begin position="718"/>
        <end position="735"/>
    </location>
</feature>
<comment type="subcellular location">
    <subcellularLocation>
        <location evidence="1">Cell membrane</location>
        <topology evidence="1">Multi-pass membrane protein</topology>
    </subcellularLocation>
</comment>
<feature type="transmembrane region" description="Helical" evidence="6">
    <location>
        <begin position="333"/>
        <end position="354"/>
    </location>
</feature>
<dbReference type="EMBL" id="CP029600">
    <property type="protein sequence ID" value="AWO01710.1"/>
    <property type="molecule type" value="Genomic_DNA"/>
</dbReference>
<accession>A0ABM6WCJ9</accession>
<feature type="domain" description="ABC3 transporter permease C-terminal" evidence="7">
    <location>
        <begin position="282"/>
        <end position="398"/>
    </location>
</feature>
<evidence type="ECO:0000259" key="7">
    <source>
        <dbReference type="Pfam" id="PF02687"/>
    </source>
</evidence>
<keyword evidence="4 6" id="KW-1133">Transmembrane helix</keyword>
<dbReference type="PANTHER" id="PTHR30572">
    <property type="entry name" value="MEMBRANE COMPONENT OF TRANSPORTER-RELATED"/>
    <property type="match status" value="1"/>
</dbReference>
<sequence>MWKNYVKIAWRNLWNNKMFGVINVAGLTFGLTCCMFILLWVANEWSYNRHHENLSNIYQVYEHQYLAENDIFTVTATPGPLADQLKAEIPGILKAGILSWSSDKLLRVKDKNVKMAGQYANNDLLQVFSFPLLEGDRATALQRPNDIVITEKLARSLFGESKAVGQVVRLDNKEDYQVSAVIKDHPLNSTFKFEWLLSIERLVAENQWLKEWGANAPRTYILADAQADIQKMNARVKDIIKRNKTDAKTDVFLYPFQDIYLEGRFEKGKLSGGRIEYVRLFIIVAVFVLLIACINFMNLSTARATQRSREVGVRKSIGAGKGALIGQFLGESYALVFISTVLSLLLVWLLTPAFERMVNVTLTVRLFTWYNITGLLLLALFTGFAAGSYPAFYLSSLHPVATLKGGMLRLRASALWLRKGLVVFQFVVSTVLIVGAILIYQQIRFIKNRNLGLNKDQVVYFQNEGSIAQNNAAFKNALLGMPGIVSVTEADQIPISVNNNSSNVSWPGKNEDENILIDNLWAGFGLEKTMQIRMLEGRMFSADHLSDANAVVINETAAKLMKLKKPYVGRLISVDEVQRPVLGVTEDFASNHAQIKTGPLLIRYQAAGNWLVLVRIQPGQTDKAIASIEKVYKQFNPDYPFTIKYMDESFAAMYASEQVIGRLAAAFTLLAIFIACLGLFGLATFTAQQRTKEIGIRKVLGATVVQILALLSKEFLRLVLVAIAIALPLAAYFMHGWLNRFAYHVEVAWWVLVVTAVLALVLAMLTVSYQSIKTARMNPVKSLRSE</sequence>
<name>A0ABM6WCJ9_9BACT</name>
<feature type="domain" description="ABC3 transporter permease C-terminal" evidence="7">
    <location>
        <begin position="666"/>
        <end position="779"/>
    </location>
</feature>
<dbReference type="Pfam" id="PF12704">
    <property type="entry name" value="MacB_PCD"/>
    <property type="match status" value="2"/>
</dbReference>
<evidence type="ECO:0000256" key="3">
    <source>
        <dbReference type="ARBA" id="ARBA00022692"/>
    </source>
</evidence>
<gene>
    <name evidence="9" type="ORF">DLD77_08355</name>
</gene>
<evidence type="ECO:0000313" key="10">
    <source>
        <dbReference type="Proteomes" id="UP000246099"/>
    </source>
</evidence>
<dbReference type="RefSeq" id="WP_119077918.1">
    <property type="nucleotide sequence ID" value="NZ_CP029600.1"/>
</dbReference>
<dbReference type="InterPro" id="IPR025857">
    <property type="entry name" value="MacB_PCD"/>
</dbReference>
<keyword evidence="3 6" id="KW-0812">Transmembrane</keyword>
<dbReference type="Proteomes" id="UP000246099">
    <property type="component" value="Chromosome"/>
</dbReference>
<dbReference type="InterPro" id="IPR003838">
    <property type="entry name" value="ABC3_permease_C"/>
</dbReference>
<dbReference type="InterPro" id="IPR050250">
    <property type="entry name" value="Macrolide_Exporter_MacB"/>
</dbReference>